<evidence type="ECO:0000313" key="1">
    <source>
        <dbReference type="EnsemblPlants" id="TuG1812G0400002443.01.T01.cds314188"/>
    </source>
</evidence>
<dbReference type="Gramene" id="TuG1812G0400002443.01.T01">
    <property type="protein sequence ID" value="TuG1812G0400002443.01.T01.cds314188"/>
    <property type="gene ID" value="TuG1812G0400002443.01"/>
</dbReference>
<organism evidence="1 2">
    <name type="scientific">Triticum urartu</name>
    <name type="common">Red wild einkorn</name>
    <name type="synonym">Crithodium urartu</name>
    <dbReference type="NCBI Taxonomy" id="4572"/>
    <lineage>
        <taxon>Eukaryota</taxon>
        <taxon>Viridiplantae</taxon>
        <taxon>Streptophyta</taxon>
        <taxon>Embryophyta</taxon>
        <taxon>Tracheophyta</taxon>
        <taxon>Spermatophyta</taxon>
        <taxon>Magnoliopsida</taxon>
        <taxon>Liliopsida</taxon>
        <taxon>Poales</taxon>
        <taxon>Poaceae</taxon>
        <taxon>BOP clade</taxon>
        <taxon>Pooideae</taxon>
        <taxon>Triticodae</taxon>
        <taxon>Triticeae</taxon>
        <taxon>Triticinae</taxon>
        <taxon>Triticum</taxon>
    </lineage>
</organism>
<accession>A0A8R7U9L3</accession>
<dbReference type="AlphaFoldDB" id="A0A8R7U9L3"/>
<keyword evidence="2" id="KW-1185">Reference proteome</keyword>
<dbReference type="Proteomes" id="UP000015106">
    <property type="component" value="Chromosome 4"/>
</dbReference>
<reference evidence="1" key="3">
    <citation type="submission" date="2022-06" db="UniProtKB">
        <authorList>
            <consortium name="EnsemblPlants"/>
        </authorList>
    </citation>
    <scope>IDENTIFICATION</scope>
</reference>
<proteinExistence type="predicted"/>
<name>A0A8R7U9L3_TRIUA</name>
<reference evidence="1" key="2">
    <citation type="submission" date="2018-03" db="EMBL/GenBank/DDBJ databases">
        <title>The Triticum urartu genome reveals the dynamic nature of wheat genome evolution.</title>
        <authorList>
            <person name="Ling H."/>
            <person name="Ma B."/>
            <person name="Shi X."/>
            <person name="Liu H."/>
            <person name="Dong L."/>
            <person name="Sun H."/>
            <person name="Cao Y."/>
            <person name="Gao Q."/>
            <person name="Zheng S."/>
            <person name="Li Y."/>
            <person name="Yu Y."/>
            <person name="Du H."/>
            <person name="Qi M."/>
            <person name="Li Y."/>
            <person name="Yu H."/>
            <person name="Cui Y."/>
            <person name="Wang N."/>
            <person name="Chen C."/>
            <person name="Wu H."/>
            <person name="Zhao Y."/>
            <person name="Zhang J."/>
            <person name="Li Y."/>
            <person name="Zhou W."/>
            <person name="Zhang B."/>
            <person name="Hu W."/>
            <person name="Eijk M."/>
            <person name="Tang J."/>
            <person name="Witsenboer H."/>
            <person name="Zhao S."/>
            <person name="Li Z."/>
            <person name="Zhang A."/>
            <person name="Wang D."/>
            <person name="Liang C."/>
        </authorList>
    </citation>
    <scope>NUCLEOTIDE SEQUENCE [LARGE SCALE GENOMIC DNA]</scope>
    <source>
        <strain evidence="1">cv. G1812</strain>
    </source>
</reference>
<reference evidence="2" key="1">
    <citation type="journal article" date="2013" name="Nature">
        <title>Draft genome of the wheat A-genome progenitor Triticum urartu.</title>
        <authorList>
            <person name="Ling H.Q."/>
            <person name="Zhao S."/>
            <person name="Liu D."/>
            <person name="Wang J."/>
            <person name="Sun H."/>
            <person name="Zhang C."/>
            <person name="Fan H."/>
            <person name="Li D."/>
            <person name="Dong L."/>
            <person name="Tao Y."/>
            <person name="Gao C."/>
            <person name="Wu H."/>
            <person name="Li Y."/>
            <person name="Cui Y."/>
            <person name="Guo X."/>
            <person name="Zheng S."/>
            <person name="Wang B."/>
            <person name="Yu K."/>
            <person name="Liang Q."/>
            <person name="Yang W."/>
            <person name="Lou X."/>
            <person name="Chen J."/>
            <person name="Feng M."/>
            <person name="Jian J."/>
            <person name="Zhang X."/>
            <person name="Luo G."/>
            <person name="Jiang Y."/>
            <person name="Liu J."/>
            <person name="Wang Z."/>
            <person name="Sha Y."/>
            <person name="Zhang B."/>
            <person name="Wu H."/>
            <person name="Tang D."/>
            <person name="Shen Q."/>
            <person name="Xue P."/>
            <person name="Zou S."/>
            <person name="Wang X."/>
            <person name="Liu X."/>
            <person name="Wang F."/>
            <person name="Yang Y."/>
            <person name="An X."/>
            <person name="Dong Z."/>
            <person name="Zhang K."/>
            <person name="Zhang X."/>
            <person name="Luo M.C."/>
            <person name="Dvorak J."/>
            <person name="Tong Y."/>
            <person name="Wang J."/>
            <person name="Yang H."/>
            <person name="Li Z."/>
            <person name="Wang D."/>
            <person name="Zhang A."/>
            <person name="Wang J."/>
        </authorList>
    </citation>
    <scope>NUCLEOTIDE SEQUENCE</scope>
    <source>
        <strain evidence="2">cv. G1812</strain>
    </source>
</reference>
<protein>
    <submittedName>
        <fullName evidence="1">Uncharacterized protein</fullName>
    </submittedName>
</protein>
<dbReference type="EnsemblPlants" id="TuG1812G0400002443.01.T01">
    <property type="protein sequence ID" value="TuG1812G0400002443.01.T01.cds314188"/>
    <property type="gene ID" value="TuG1812G0400002443.01"/>
</dbReference>
<sequence length="47" mass="5462">MFEEMDGQNGGIFGQMTGPSSMIQRKHLLHRHVYLFVNPILTRVFDL</sequence>
<evidence type="ECO:0000313" key="2">
    <source>
        <dbReference type="Proteomes" id="UP000015106"/>
    </source>
</evidence>